<dbReference type="PROSITE" id="PS50157">
    <property type="entry name" value="ZINC_FINGER_C2H2_2"/>
    <property type="match status" value="2"/>
</dbReference>
<keyword evidence="9" id="KW-0804">Transcription</keyword>
<dbReference type="FunFam" id="3.30.160.60:FF:001156">
    <property type="entry name" value="Zinc finger protein 407"/>
    <property type="match status" value="2"/>
</dbReference>
<keyword evidence="6" id="KW-0862">Zinc</keyword>
<evidence type="ECO:0000256" key="8">
    <source>
        <dbReference type="ARBA" id="ARBA00023125"/>
    </source>
</evidence>
<evidence type="ECO:0000256" key="2">
    <source>
        <dbReference type="ARBA" id="ARBA00006991"/>
    </source>
</evidence>
<evidence type="ECO:0000259" key="13">
    <source>
        <dbReference type="PROSITE" id="PS50157"/>
    </source>
</evidence>
<dbReference type="Proteomes" id="UP000249789">
    <property type="component" value="Unassembled WGS sequence"/>
</dbReference>
<protein>
    <recommendedName>
        <fullName evidence="13">C2H2-type domain-containing protein</fullName>
    </recommendedName>
</protein>
<evidence type="ECO:0000256" key="11">
    <source>
        <dbReference type="PROSITE-ProRule" id="PRU00042"/>
    </source>
</evidence>
<keyword evidence="15" id="KW-1185">Reference proteome</keyword>
<dbReference type="GO" id="GO:0005634">
    <property type="term" value="C:nucleus"/>
    <property type="evidence" value="ECO:0007669"/>
    <property type="project" value="UniProtKB-SubCell"/>
</dbReference>
<evidence type="ECO:0000256" key="10">
    <source>
        <dbReference type="ARBA" id="ARBA00023242"/>
    </source>
</evidence>
<dbReference type="SMART" id="SM00355">
    <property type="entry name" value="ZnF_C2H2"/>
    <property type="match status" value="2"/>
</dbReference>
<evidence type="ECO:0000256" key="5">
    <source>
        <dbReference type="ARBA" id="ARBA00022771"/>
    </source>
</evidence>
<evidence type="ECO:0000313" key="15">
    <source>
        <dbReference type="Proteomes" id="UP000249789"/>
    </source>
</evidence>
<keyword evidence="7" id="KW-0805">Transcription regulation</keyword>
<evidence type="ECO:0000256" key="6">
    <source>
        <dbReference type="ARBA" id="ARBA00022833"/>
    </source>
</evidence>
<dbReference type="InterPro" id="IPR036236">
    <property type="entry name" value="Znf_C2H2_sf"/>
</dbReference>
<sequence length="486" mass="51266">LWAIPSPLLDPPDISGGLSGSRYWTLGTESVAFPPGPSPSTLTNAPLNVVELFSSTGYPRDTSANMAALAIPAPGMGPSLEALSAPPPLNTRRPGAPPLPSMELPSRQFPGALKYTQLPNPSALNPSVSNLLTPPATSQSGETTPVTTAHQTTAGNIPSVPATPDLGPFWPTQNSYGSASGAAAAVARPSWTSSLSPYASRDTFSPPGSNNAISRNAVTSPTGADSIPQGYEMNQLPPFQQPIPVTAAQPPPPHALTHAVLSAQHGLPPVPSPQPLPSNDPYMVKSSSAPAYSTVQQLASPPGSYSPYGPTGMGMQPPGRVASNPHPAHHLNYQRQPWPSYTLPGSSGPVWTNLHTPNAQMSLTAPNSLMPHTFNSGFEAHMQRMYGGHLPPPGHGGPGPANDRPFKCDQCPQSFNRNHDLKRHKRIHLSVKPFPCNHCDKSFSRKDALKRHMLVKGCGKGDSESNTTRPPTVKEEDRSDDSNGQA</sequence>
<dbReference type="InterPro" id="IPR013087">
    <property type="entry name" value="Znf_C2H2_type"/>
</dbReference>
<proteinExistence type="inferred from homology"/>
<feature type="domain" description="C2H2-type" evidence="13">
    <location>
        <begin position="434"/>
        <end position="453"/>
    </location>
</feature>
<evidence type="ECO:0000256" key="9">
    <source>
        <dbReference type="ARBA" id="ARBA00023163"/>
    </source>
</evidence>
<dbReference type="OrthoDB" id="8922241at2759"/>
<evidence type="ECO:0000256" key="12">
    <source>
        <dbReference type="SAM" id="MobiDB-lite"/>
    </source>
</evidence>
<reference evidence="14 15" key="1">
    <citation type="submission" date="2018-02" db="EMBL/GenBank/DDBJ databases">
        <title>The genomes of Aspergillus section Nigri reveals drivers in fungal speciation.</title>
        <authorList>
            <consortium name="DOE Joint Genome Institute"/>
            <person name="Vesth T.C."/>
            <person name="Nybo J."/>
            <person name="Theobald S."/>
            <person name="Brandl J."/>
            <person name="Frisvad J.C."/>
            <person name="Nielsen K.F."/>
            <person name="Lyhne E.K."/>
            <person name="Kogle M.E."/>
            <person name="Kuo A."/>
            <person name="Riley R."/>
            <person name="Clum A."/>
            <person name="Nolan M."/>
            <person name="Lipzen A."/>
            <person name="Salamov A."/>
            <person name="Henrissat B."/>
            <person name="Wiebenga A."/>
            <person name="De vries R.P."/>
            <person name="Grigoriev I.V."/>
            <person name="Mortensen U.H."/>
            <person name="Andersen M.R."/>
            <person name="Baker S.E."/>
        </authorList>
    </citation>
    <scope>NUCLEOTIDE SEQUENCE [LARGE SCALE GENOMIC DNA]</scope>
    <source>
        <strain evidence="14 15">CBS 313.89</strain>
    </source>
</reference>
<evidence type="ECO:0000256" key="7">
    <source>
        <dbReference type="ARBA" id="ARBA00023015"/>
    </source>
</evidence>
<feature type="domain" description="C2H2-type" evidence="13">
    <location>
        <begin position="406"/>
        <end position="433"/>
    </location>
</feature>
<feature type="compositionally biased region" description="Basic and acidic residues" evidence="12">
    <location>
        <begin position="472"/>
        <end position="486"/>
    </location>
</feature>
<feature type="non-terminal residue" evidence="14">
    <location>
        <position position="486"/>
    </location>
</feature>
<keyword evidence="5 11" id="KW-0863">Zinc-finger</keyword>
<keyword evidence="8" id="KW-0238">DNA-binding</keyword>
<dbReference type="AlphaFoldDB" id="A0A8G1RS98"/>
<dbReference type="PANTHER" id="PTHR24394">
    <property type="entry name" value="ZINC FINGER PROTEIN"/>
    <property type="match status" value="1"/>
</dbReference>
<dbReference type="GeneID" id="63858590"/>
<dbReference type="EMBL" id="KZ824642">
    <property type="protein sequence ID" value="RAK77363.1"/>
    <property type="molecule type" value="Genomic_DNA"/>
</dbReference>
<feature type="region of interest" description="Disordered" evidence="12">
    <location>
        <begin position="457"/>
        <end position="486"/>
    </location>
</feature>
<dbReference type="Gene3D" id="3.30.160.60">
    <property type="entry name" value="Classic Zinc Finger"/>
    <property type="match status" value="2"/>
</dbReference>
<dbReference type="RefSeq" id="XP_040801373.1">
    <property type="nucleotide sequence ID" value="XM_040941257.1"/>
</dbReference>
<dbReference type="GO" id="GO:0003677">
    <property type="term" value="F:DNA binding"/>
    <property type="evidence" value="ECO:0007669"/>
    <property type="project" value="UniProtKB-KW"/>
</dbReference>
<comment type="similarity">
    <text evidence="2">Belongs to the krueppel C2H2-type zinc-finger protein family.</text>
</comment>
<keyword evidence="10" id="KW-0539">Nucleus</keyword>
<evidence type="ECO:0000256" key="4">
    <source>
        <dbReference type="ARBA" id="ARBA00022737"/>
    </source>
</evidence>
<name>A0A8G1RS98_9EURO</name>
<dbReference type="Pfam" id="PF00096">
    <property type="entry name" value="zf-C2H2"/>
    <property type="match status" value="2"/>
</dbReference>
<evidence type="ECO:0000256" key="1">
    <source>
        <dbReference type="ARBA" id="ARBA00004123"/>
    </source>
</evidence>
<dbReference type="VEuPathDB" id="FungiDB:BO72DRAFT_377394"/>
<dbReference type="PANTHER" id="PTHR24394:SF44">
    <property type="entry name" value="ZINC FINGER PROTEIN 271-LIKE"/>
    <property type="match status" value="1"/>
</dbReference>
<comment type="subcellular location">
    <subcellularLocation>
        <location evidence="1">Nucleus</location>
    </subcellularLocation>
</comment>
<dbReference type="GO" id="GO:0000981">
    <property type="term" value="F:DNA-binding transcription factor activity, RNA polymerase II-specific"/>
    <property type="evidence" value="ECO:0007669"/>
    <property type="project" value="TreeGrafter"/>
</dbReference>
<evidence type="ECO:0000313" key="14">
    <source>
        <dbReference type="EMBL" id="RAK77363.1"/>
    </source>
</evidence>
<dbReference type="GO" id="GO:0008270">
    <property type="term" value="F:zinc ion binding"/>
    <property type="evidence" value="ECO:0007669"/>
    <property type="project" value="UniProtKB-KW"/>
</dbReference>
<accession>A0A8G1RS98</accession>
<gene>
    <name evidence="14" type="ORF">BO72DRAFT_377394</name>
</gene>
<organism evidence="14 15">
    <name type="scientific">Aspergillus fijiensis CBS 313.89</name>
    <dbReference type="NCBI Taxonomy" id="1448319"/>
    <lineage>
        <taxon>Eukaryota</taxon>
        <taxon>Fungi</taxon>
        <taxon>Dikarya</taxon>
        <taxon>Ascomycota</taxon>
        <taxon>Pezizomycotina</taxon>
        <taxon>Eurotiomycetes</taxon>
        <taxon>Eurotiomycetidae</taxon>
        <taxon>Eurotiales</taxon>
        <taxon>Aspergillaceae</taxon>
        <taxon>Aspergillus</taxon>
    </lineage>
</organism>
<evidence type="ECO:0000256" key="3">
    <source>
        <dbReference type="ARBA" id="ARBA00022723"/>
    </source>
</evidence>
<dbReference type="SUPFAM" id="SSF57667">
    <property type="entry name" value="beta-beta-alpha zinc fingers"/>
    <property type="match status" value="1"/>
</dbReference>
<keyword evidence="3" id="KW-0479">Metal-binding</keyword>
<keyword evidence="4" id="KW-0677">Repeat</keyword>
<dbReference type="PROSITE" id="PS00028">
    <property type="entry name" value="ZINC_FINGER_C2H2_1"/>
    <property type="match status" value="1"/>
</dbReference>